<dbReference type="InterPro" id="IPR002181">
    <property type="entry name" value="Fibrinogen_a/b/g_C_dom"/>
</dbReference>
<dbReference type="SMART" id="SM00186">
    <property type="entry name" value="FBG"/>
    <property type="match status" value="1"/>
</dbReference>
<dbReference type="Gene3D" id="3.90.215.10">
    <property type="entry name" value="Gamma Fibrinogen, chain A, domain 1"/>
    <property type="match status" value="1"/>
</dbReference>
<dbReference type="GO" id="GO:0005615">
    <property type="term" value="C:extracellular space"/>
    <property type="evidence" value="ECO:0007669"/>
    <property type="project" value="TreeGrafter"/>
</dbReference>
<feature type="domain" description="Fibrinogen C-terminal" evidence="2">
    <location>
        <begin position="1"/>
        <end position="150"/>
    </location>
</feature>
<dbReference type="InterPro" id="IPR036056">
    <property type="entry name" value="Fibrinogen-like_C"/>
</dbReference>
<evidence type="ECO:0000313" key="4">
    <source>
        <dbReference type="Proteomes" id="UP000324222"/>
    </source>
</evidence>
<keyword evidence="4" id="KW-1185">Reference proteome</keyword>
<dbReference type="Pfam" id="PF00147">
    <property type="entry name" value="Fibrinogen_C"/>
    <property type="match status" value="1"/>
</dbReference>
<organism evidence="3 4">
    <name type="scientific">Portunus trituberculatus</name>
    <name type="common">Swimming crab</name>
    <name type="synonym">Neptunus trituberculatus</name>
    <dbReference type="NCBI Taxonomy" id="210409"/>
    <lineage>
        <taxon>Eukaryota</taxon>
        <taxon>Metazoa</taxon>
        <taxon>Ecdysozoa</taxon>
        <taxon>Arthropoda</taxon>
        <taxon>Crustacea</taxon>
        <taxon>Multicrustacea</taxon>
        <taxon>Malacostraca</taxon>
        <taxon>Eumalacostraca</taxon>
        <taxon>Eucarida</taxon>
        <taxon>Decapoda</taxon>
        <taxon>Pleocyemata</taxon>
        <taxon>Brachyura</taxon>
        <taxon>Eubrachyura</taxon>
        <taxon>Portunoidea</taxon>
        <taxon>Portunidae</taxon>
        <taxon>Portuninae</taxon>
        <taxon>Portunus</taxon>
    </lineage>
</organism>
<dbReference type="PANTHER" id="PTHR19143">
    <property type="entry name" value="FIBRINOGEN/TENASCIN/ANGIOPOEITIN"/>
    <property type="match status" value="1"/>
</dbReference>
<reference evidence="3 4" key="1">
    <citation type="submission" date="2019-05" db="EMBL/GenBank/DDBJ databases">
        <title>Another draft genome of Portunus trituberculatus and its Hox gene families provides insights of decapod evolution.</title>
        <authorList>
            <person name="Jeong J.-H."/>
            <person name="Song I."/>
            <person name="Kim S."/>
            <person name="Choi T."/>
            <person name="Kim D."/>
            <person name="Ryu S."/>
            <person name="Kim W."/>
        </authorList>
    </citation>
    <scope>NUCLEOTIDE SEQUENCE [LARGE SCALE GENOMIC DNA]</scope>
    <source>
        <tissue evidence="3">Muscle</tissue>
    </source>
</reference>
<proteinExistence type="predicted"/>
<dbReference type="PANTHER" id="PTHR19143:SF458">
    <property type="entry name" value="FIBRINOGEN C-TERMINAL DOMAIN-CONTAINING PROTEIN-RELATED"/>
    <property type="match status" value="1"/>
</dbReference>
<name>A0A5B7FWG9_PORTR</name>
<evidence type="ECO:0000313" key="3">
    <source>
        <dbReference type="EMBL" id="MPC49343.1"/>
    </source>
</evidence>
<dbReference type="InterPro" id="IPR014716">
    <property type="entry name" value="Fibrinogen_a/b/g_C_1"/>
</dbReference>
<feature type="compositionally biased region" description="Low complexity" evidence="1">
    <location>
        <begin position="238"/>
        <end position="247"/>
    </location>
</feature>
<sequence>METDGGGWTVFLKRQQQPYQLDFNRTWEEYQAGFGDPYMEYWLGLEMLHVMTYGRMYSVRLDLETTEQKEEYTTFPNIKVESEDEKYKVILAGREGGSPQTKYCFRYWSYKLFTSIDRDYDSYYRGNCANEQGGGWWYTNCRYFNPTSIYGEHIELTCPYSVQLNVTRLQLKIRPTLCDAPFKAIHLREMSCGSQKGPPWYSGTMRALGSEWSPSARVRILSTAQESLREAREGGELTTASPPSTSRSAKRDNLCDLVLEGTNQQYAPDVACLMLRMLLTLVTCWAQLTEQAAALRWSLRL</sequence>
<dbReference type="InterPro" id="IPR050373">
    <property type="entry name" value="Fibrinogen_C-term_domain"/>
</dbReference>
<dbReference type="AlphaFoldDB" id="A0A5B7FWG9"/>
<comment type="caution">
    <text evidence="3">The sequence shown here is derived from an EMBL/GenBank/DDBJ whole genome shotgun (WGS) entry which is preliminary data.</text>
</comment>
<protein>
    <submittedName>
        <fullName evidence="3">Tenascin-N</fullName>
    </submittedName>
</protein>
<dbReference type="Proteomes" id="UP000324222">
    <property type="component" value="Unassembled WGS sequence"/>
</dbReference>
<dbReference type="OrthoDB" id="6348679at2759"/>
<feature type="region of interest" description="Disordered" evidence="1">
    <location>
        <begin position="229"/>
        <end position="249"/>
    </location>
</feature>
<dbReference type="PROSITE" id="PS51406">
    <property type="entry name" value="FIBRINOGEN_C_2"/>
    <property type="match status" value="1"/>
</dbReference>
<accession>A0A5B7FWG9</accession>
<gene>
    <name evidence="3" type="primary">TNN_1</name>
    <name evidence="3" type="ORF">E2C01_043142</name>
</gene>
<dbReference type="SUPFAM" id="SSF56496">
    <property type="entry name" value="Fibrinogen C-terminal domain-like"/>
    <property type="match status" value="1"/>
</dbReference>
<evidence type="ECO:0000259" key="2">
    <source>
        <dbReference type="PROSITE" id="PS51406"/>
    </source>
</evidence>
<evidence type="ECO:0000256" key="1">
    <source>
        <dbReference type="SAM" id="MobiDB-lite"/>
    </source>
</evidence>
<dbReference type="EMBL" id="VSRR010008816">
    <property type="protein sequence ID" value="MPC49343.1"/>
    <property type="molecule type" value="Genomic_DNA"/>
</dbReference>